<keyword evidence="2" id="KW-1185">Reference proteome</keyword>
<evidence type="ECO:0000313" key="2">
    <source>
        <dbReference type="Proteomes" id="UP000249873"/>
    </source>
</evidence>
<dbReference type="OrthoDB" id="1034290at2"/>
<reference evidence="1 2" key="1">
    <citation type="submission" date="2018-05" db="EMBL/GenBank/DDBJ databases">
        <title>Complete genome sequence of Arcticibacterium luteifluviistationis SM1504T, a cytophagaceae bacterium isolated from Arctic surface seawater.</title>
        <authorList>
            <person name="Li Y."/>
            <person name="Qin Q.-L."/>
        </authorList>
    </citation>
    <scope>NUCLEOTIDE SEQUENCE [LARGE SCALE GENOMIC DNA]</scope>
    <source>
        <strain evidence="1 2">SM1504</strain>
    </source>
</reference>
<protein>
    <recommendedName>
        <fullName evidence="3">HTH cro/C1-type domain-containing protein</fullName>
    </recommendedName>
</protein>
<dbReference type="CDD" id="cd00093">
    <property type="entry name" value="HTH_XRE"/>
    <property type="match status" value="1"/>
</dbReference>
<dbReference type="SUPFAM" id="SSF47413">
    <property type="entry name" value="lambda repressor-like DNA-binding domains"/>
    <property type="match status" value="1"/>
</dbReference>
<dbReference type="InterPro" id="IPR010982">
    <property type="entry name" value="Lambda_DNA-bd_dom_sf"/>
</dbReference>
<evidence type="ECO:0000313" key="1">
    <source>
        <dbReference type="EMBL" id="AWV96864.1"/>
    </source>
</evidence>
<dbReference type="RefSeq" id="WP_111369966.1">
    <property type="nucleotide sequence ID" value="NZ_CP029480.1"/>
</dbReference>
<sequence length="159" mass="17739">MEVKSIELNEKIKQIAEYLGYTSSRFADHTGISRPVMSHLFASRNKASLDIIQRILIKFPGLGIDWTFDGNDLDVELLSKIARQGDLSSESELAEDSTPKKSILKIVICHKGESFTDYESAGLSDPIVGLEQQKDSSGDPIDKIIVFYNDNTLQEFKPS</sequence>
<dbReference type="AlphaFoldDB" id="A0A2Z4G6V8"/>
<evidence type="ECO:0008006" key="3">
    <source>
        <dbReference type="Google" id="ProtNLM"/>
    </source>
</evidence>
<gene>
    <name evidence="1" type="ORF">DJ013_01165</name>
</gene>
<dbReference type="InterPro" id="IPR001387">
    <property type="entry name" value="Cro/C1-type_HTH"/>
</dbReference>
<organism evidence="1 2">
    <name type="scientific">Arcticibacterium luteifluviistationis</name>
    <dbReference type="NCBI Taxonomy" id="1784714"/>
    <lineage>
        <taxon>Bacteria</taxon>
        <taxon>Pseudomonadati</taxon>
        <taxon>Bacteroidota</taxon>
        <taxon>Cytophagia</taxon>
        <taxon>Cytophagales</taxon>
        <taxon>Leadbetterellaceae</taxon>
        <taxon>Arcticibacterium</taxon>
    </lineage>
</organism>
<dbReference type="Proteomes" id="UP000249873">
    <property type="component" value="Chromosome"/>
</dbReference>
<dbReference type="GO" id="GO:0003677">
    <property type="term" value="F:DNA binding"/>
    <property type="evidence" value="ECO:0007669"/>
    <property type="project" value="InterPro"/>
</dbReference>
<accession>A0A2Z4G6V8</accession>
<dbReference type="KEGG" id="als:DJ013_01165"/>
<name>A0A2Z4G6V8_9BACT</name>
<dbReference type="Gene3D" id="1.10.260.40">
    <property type="entry name" value="lambda repressor-like DNA-binding domains"/>
    <property type="match status" value="1"/>
</dbReference>
<proteinExistence type="predicted"/>
<dbReference type="EMBL" id="CP029480">
    <property type="protein sequence ID" value="AWV96864.1"/>
    <property type="molecule type" value="Genomic_DNA"/>
</dbReference>